<dbReference type="AlphaFoldDB" id="A0A4U5MCA8"/>
<keyword evidence="3" id="KW-1185">Reference proteome</keyword>
<feature type="transmembrane region" description="Helical" evidence="1">
    <location>
        <begin position="126"/>
        <end position="149"/>
    </location>
</feature>
<accession>A0A4U5MCA8</accession>
<keyword evidence="1" id="KW-0472">Membrane</keyword>
<evidence type="ECO:0000256" key="1">
    <source>
        <dbReference type="SAM" id="Phobius"/>
    </source>
</evidence>
<keyword evidence="1" id="KW-1133">Transmembrane helix</keyword>
<reference evidence="2 3" key="2">
    <citation type="journal article" date="2019" name="G3 (Bethesda)">
        <title>Hybrid Assembly of the Genome of the Entomopathogenic Nematode Steinernema carpocapsae Identifies the X-Chromosome.</title>
        <authorList>
            <person name="Serra L."/>
            <person name="Macchietto M."/>
            <person name="Macias-Munoz A."/>
            <person name="McGill C.J."/>
            <person name="Rodriguez I.M."/>
            <person name="Rodriguez B."/>
            <person name="Murad R."/>
            <person name="Mortazavi A."/>
        </authorList>
    </citation>
    <scope>NUCLEOTIDE SEQUENCE [LARGE SCALE GENOMIC DNA]</scope>
    <source>
        <strain evidence="2 3">ALL</strain>
    </source>
</reference>
<evidence type="ECO:0000313" key="2">
    <source>
        <dbReference type="EMBL" id="TKR66761.1"/>
    </source>
</evidence>
<protein>
    <recommendedName>
        <fullName evidence="4">G-protein coupled receptors family 1 profile domain-containing protein</fullName>
    </recommendedName>
</protein>
<reference evidence="2 3" key="1">
    <citation type="journal article" date="2015" name="Genome Biol.">
        <title>Comparative genomics of Steinernema reveals deeply conserved gene regulatory networks.</title>
        <authorList>
            <person name="Dillman A.R."/>
            <person name="Macchietto M."/>
            <person name="Porter C.F."/>
            <person name="Rogers A."/>
            <person name="Williams B."/>
            <person name="Antoshechkin I."/>
            <person name="Lee M.M."/>
            <person name="Goodwin Z."/>
            <person name="Lu X."/>
            <person name="Lewis E.E."/>
            <person name="Goodrich-Blair H."/>
            <person name="Stock S.P."/>
            <person name="Adams B.J."/>
            <person name="Sternberg P.W."/>
            <person name="Mortazavi A."/>
        </authorList>
    </citation>
    <scope>NUCLEOTIDE SEQUENCE [LARGE SCALE GENOMIC DNA]</scope>
    <source>
        <strain evidence="2 3">ALL</strain>
    </source>
</reference>
<feature type="transmembrane region" description="Helical" evidence="1">
    <location>
        <begin position="54"/>
        <end position="79"/>
    </location>
</feature>
<feature type="transmembrane region" description="Helical" evidence="1">
    <location>
        <begin position="296"/>
        <end position="315"/>
    </location>
</feature>
<name>A0A4U5MCA8_STECR</name>
<dbReference type="Pfam" id="PF10316">
    <property type="entry name" value="7TM_GPCR_Srbc"/>
    <property type="match status" value="1"/>
</dbReference>
<evidence type="ECO:0008006" key="4">
    <source>
        <dbReference type="Google" id="ProtNLM"/>
    </source>
</evidence>
<feature type="transmembrane region" description="Helical" evidence="1">
    <location>
        <begin position="169"/>
        <end position="195"/>
    </location>
</feature>
<dbReference type="SUPFAM" id="SSF81321">
    <property type="entry name" value="Family A G protein-coupled receptor-like"/>
    <property type="match status" value="1"/>
</dbReference>
<dbReference type="InterPro" id="IPR019420">
    <property type="entry name" value="7TM_GPCR_serpentine_rcpt_Srbc"/>
</dbReference>
<keyword evidence="1" id="KW-0812">Transmembrane</keyword>
<feature type="transmembrane region" description="Helical" evidence="1">
    <location>
        <begin position="262"/>
        <end position="284"/>
    </location>
</feature>
<dbReference type="OrthoDB" id="10382676at2759"/>
<dbReference type="EMBL" id="AZBU02000008">
    <property type="protein sequence ID" value="TKR66761.1"/>
    <property type="molecule type" value="Genomic_DNA"/>
</dbReference>
<sequence>MPTSFSFIAYTYVKSINFIKAVFIVAGVLTENNQNCLSVEVRDSDIGMDTLVLYWLYLIQFCAFAMAAALNISTVAFELKKKDRSVQLSMLIVHISIHILFSLTCVIHSGHMLYAIHGVSNRHEMIFWFGNLTYSISIVSSLGDFLLGFDRYLAIKIPVKYNSYVGSKFAVFAFVICLAISTVNFVAIIFCQVPVTDHLVTFAMHVEAGVLYTHNIINESFAIANIVVTVMFLLAFKQFNRKISTNMFGINNHSTLSKVNRIVIYQMAAETLFVIIPILTTSIAQIGFNTNWPAMLGPYPSTLLAVYVMLCAILYRVKLCNQIDSAIEHSVVEQNKVTPAKKKVTFTLP</sequence>
<organism evidence="2 3">
    <name type="scientific">Steinernema carpocapsae</name>
    <name type="common">Entomopathogenic nematode</name>
    <dbReference type="NCBI Taxonomy" id="34508"/>
    <lineage>
        <taxon>Eukaryota</taxon>
        <taxon>Metazoa</taxon>
        <taxon>Ecdysozoa</taxon>
        <taxon>Nematoda</taxon>
        <taxon>Chromadorea</taxon>
        <taxon>Rhabditida</taxon>
        <taxon>Tylenchina</taxon>
        <taxon>Panagrolaimomorpha</taxon>
        <taxon>Strongyloidoidea</taxon>
        <taxon>Steinernematidae</taxon>
        <taxon>Steinernema</taxon>
    </lineage>
</organism>
<feature type="transmembrane region" description="Helical" evidence="1">
    <location>
        <begin position="91"/>
        <end position="114"/>
    </location>
</feature>
<comment type="caution">
    <text evidence="2">The sequence shown here is derived from an EMBL/GenBank/DDBJ whole genome shotgun (WGS) entry which is preliminary data.</text>
</comment>
<dbReference type="Proteomes" id="UP000298663">
    <property type="component" value="Unassembled WGS sequence"/>
</dbReference>
<gene>
    <name evidence="2" type="ORF">L596_023006</name>
</gene>
<feature type="transmembrane region" description="Helical" evidence="1">
    <location>
        <begin position="215"/>
        <end position="236"/>
    </location>
</feature>
<evidence type="ECO:0000313" key="3">
    <source>
        <dbReference type="Proteomes" id="UP000298663"/>
    </source>
</evidence>
<proteinExistence type="predicted"/>